<gene>
    <name evidence="2" type="ORF">M431DRAFT_508215</name>
</gene>
<name>A0A2T4ACY8_TRIHA</name>
<evidence type="ECO:0000313" key="3">
    <source>
        <dbReference type="Proteomes" id="UP000241690"/>
    </source>
</evidence>
<accession>A0A2T4ACY8</accession>
<proteinExistence type="predicted"/>
<dbReference type="PROSITE" id="PS51257">
    <property type="entry name" value="PROKAR_LIPOPROTEIN"/>
    <property type="match status" value="1"/>
</dbReference>
<evidence type="ECO:0000256" key="1">
    <source>
        <dbReference type="SAM" id="MobiDB-lite"/>
    </source>
</evidence>
<sequence>MKTCFSSDSAILVSVTESMVQIFGVTTGACLQEFALEGNEHLRLLSFDPTNGRILTTKSVFYKTASWEQWQTSPRLGYSYDHRVDNALVNSGIWILLDGKKSCYVPSNFRPGLITWPGNTTNVAMTDSLLAILNELRDVVIIKFPTRREVRQQVTGTFDVALTLRGIAGNVDGSYSVAHTLSTSNSDLSNAKRKRRESDEPDVGSQAKTLGGRRSFWSVI</sequence>
<organism evidence="2 3">
    <name type="scientific">Trichoderma harzianum CBS 226.95</name>
    <dbReference type="NCBI Taxonomy" id="983964"/>
    <lineage>
        <taxon>Eukaryota</taxon>
        <taxon>Fungi</taxon>
        <taxon>Dikarya</taxon>
        <taxon>Ascomycota</taxon>
        <taxon>Pezizomycotina</taxon>
        <taxon>Sordariomycetes</taxon>
        <taxon>Hypocreomycetidae</taxon>
        <taxon>Hypocreales</taxon>
        <taxon>Hypocreaceae</taxon>
        <taxon>Trichoderma</taxon>
    </lineage>
</organism>
<keyword evidence="3" id="KW-1185">Reference proteome</keyword>
<dbReference type="AlphaFoldDB" id="A0A2T4ACY8"/>
<reference evidence="2 3" key="1">
    <citation type="submission" date="2016-07" db="EMBL/GenBank/DDBJ databases">
        <title>Multiple horizontal gene transfer events from other fungi enriched the ability of initially mycotrophic Trichoderma (Ascomycota) to feed on dead plant biomass.</title>
        <authorList>
            <consortium name="DOE Joint Genome Institute"/>
            <person name="Aerts A."/>
            <person name="Atanasova L."/>
            <person name="Chenthamara K."/>
            <person name="Zhang J."/>
            <person name="Grujic M."/>
            <person name="Henrissat B."/>
            <person name="Kuo A."/>
            <person name="Salamov A."/>
            <person name="Lipzen A."/>
            <person name="Labutti K."/>
            <person name="Barry K."/>
            <person name="Miao Y."/>
            <person name="Rahimi M.J."/>
            <person name="Shen Q."/>
            <person name="Grigoriev I.V."/>
            <person name="Kubicek C.P."/>
            <person name="Druzhinina I.S."/>
        </authorList>
    </citation>
    <scope>NUCLEOTIDE SEQUENCE [LARGE SCALE GENOMIC DNA]</scope>
    <source>
        <strain evidence="2 3">CBS 226.95</strain>
    </source>
</reference>
<dbReference type="Proteomes" id="UP000241690">
    <property type="component" value="Unassembled WGS sequence"/>
</dbReference>
<feature type="region of interest" description="Disordered" evidence="1">
    <location>
        <begin position="186"/>
        <end position="207"/>
    </location>
</feature>
<protein>
    <submittedName>
        <fullName evidence="2">Uncharacterized protein</fullName>
    </submittedName>
</protein>
<dbReference type="EMBL" id="KZ679680">
    <property type="protein sequence ID" value="PTB54798.1"/>
    <property type="molecule type" value="Genomic_DNA"/>
</dbReference>
<dbReference type="RefSeq" id="XP_024774475.1">
    <property type="nucleotide sequence ID" value="XM_024919082.1"/>
</dbReference>
<dbReference type="GeneID" id="36627651"/>
<evidence type="ECO:0000313" key="2">
    <source>
        <dbReference type="EMBL" id="PTB54798.1"/>
    </source>
</evidence>